<gene>
    <name evidence="3" type="ORF">BSZ32_10035</name>
</gene>
<name>A0A2S7U1B0_9BACT</name>
<evidence type="ECO:0000259" key="2">
    <source>
        <dbReference type="Pfam" id="PF03781"/>
    </source>
</evidence>
<proteinExistence type="predicted"/>
<organism evidence="3 4">
    <name type="scientific">Rubritalea profundi</name>
    <dbReference type="NCBI Taxonomy" id="1658618"/>
    <lineage>
        <taxon>Bacteria</taxon>
        <taxon>Pseudomonadati</taxon>
        <taxon>Verrucomicrobiota</taxon>
        <taxon>Verrucomicrobiia</taxon>
        <taxon>Verrucomicrobiales</taxon>
        <taxon>Rubritaleaceae</taxon>
        <taxon>Rubritalea</taxon>
    </lineage>
</organism>
<dbReference type="InterPro" id="IPR051043">
    <property type="entry name" value="Sulfatase_Mod_Factor_Kinase"/>
</dbReference>
<dbReference type="OrthoDB" id="9768004at2"/>
<dbReference type="AlphaFoldDB" id="A0A2S7U1B0"/>
<dbReference type="InterPro" id="IPR042095">
    <property type="entry name" value="SUMF_sf"/>
</dbReference>
<dbReference type="PANTHER" id="PTHR23150:SF19">
    <property type="entry name" value="FORMYLGLYCINE-GENERATING ENZYME"/>
    <property type="match status" value="1"/>
</dbReference>
<sequence length="392" mass="43841">MNPFKITFFAGLAAFSLSSCDNSSTKSTAGADNKPELPQGPVAAPEGMVWIPGGTYWRGNEEDPGNLSVFLEGINDRMTRKRVAENHFLEERPLHKCAVDGFFMDATEVTNKQFAEFVDATGFVTMAEEGLKQEDFPKAPAEALEPGANVYTKPAEALNPRFTEDAWRWWAYTKGANWRHPEGPGSTIEGKMDHPVVSVNYHDAAAYAKWAGKRLPTEAEWEKASRGGHEKRMFNWGPNVKLDGKWMANCFQGDFPNASVAEDGFHLSAPVKSYPANDYGLYDMAGNVWEICSDYYNPRYYEDYILNPVKNPQGPTKPLTETEQTQVLRTGTCPPPTPGMHPLSHLRVARGGSFLCHFSYCLRFRPAARHYHEPLTPTHHTGFRCVKDAPKL</sequence>
<accession>A0A2S7U1B0</accession>
<feature type="domain" description="Sulfatase-modifying factor enzyme-like" evidence="2">
    <location>
        <begin position="46"/>
        <end position="387"/>
    </location>
</feature>
<keyword evidence="4" id="KW-1185">Reference proteome</keyword>
<evidence type="ECO:0000313" key="4">
    <source>
        <dbReference type="Proteomes" id="UP000239907"/>
    </source>
</evidence>
<protein>
    <recommendedName>
        <fullName evidence="2">Sulfatase-modifying factor enzyme-like domain-containing protein</fullName>
    </recommendedName>
</protein>
<dbReference type="PROSITE" id="PS51257">
    <property type="entry name" value="PROKAR_LIPOPROTEIN"/>
    <property type="match status" value="1"/>
</dbReference>
<evidence type="ECO:0000256" key="1">
    <source>
        <dbReference type="SAM" id="MobiDB-lite"/>
    </source>
</evidence>
<dbReference type="SUPFAM" id="SSF56436">
    <property type="entry name" value="C-type lectin-like"/>
    <property type="match status" value="1"/>
</dbReference>
<dbReference type="Proteomes" id="UP000239907">
    <property type="component" value="Unassembled WGS sequence"/>
</dbReference>
<dbReference type="EMBL" id="MQWA01000001">
    <property type="protein sequence ID" value="PQJ28798.1"/>
    <property type="molecule type" value="Genomic_DNA"/>
</dbReference>
<evidence type="ECO:0000313" key="3">
    <source>
        <dbReference type="EMBL" id="PQJ28798.1"/>
    </source>
</evidence>
<dbReference type="Pfam" id="PF03781">
    <property type="entry name" value="FGE-sulfatase"/>
    <property type="match status" value="1"/>
</dbReference>
<comment type="caution">
    <text evidence="3">The sequence shown here is derived from an EMBL/GenBank/DDBJ whole genome shotgun (WGS) entry which is preliminary data.</text>
</comment>
<dbReference type="InterPro" id="IPR005532">
    <property type="entry name" value="SUMF_dom"/>
</dbReference>
<feature type="region of interest" description="Disordered" evidence="1">
    <location>
        <begin position="24"/>
        <end position="44"/>
    </location>
</feature>
<dbReference type="GO" id="GO:0120147">
    <property type="term" value="F:formylglycine-generating oxidase activity"/>
    <property type="evidence" value="ECO:0007669"/>
    <property type="project" value="TreeGrafter"/>
</dbReference>
<dbReference type="RefSeq" id="WP_105043288.1">
    <property type="nucleotide sequence ID" value="NZ_MQWA01000001.1"/>
</dbReference>
<dbReference type="Gene3D" id="3.90.1580.10">
    <property type="entry name" value="paralog of FGE (formylglycine-generating enzyme)"/>
    <property type="match status" value="1"/>
</dbReference>
<reference evidence="3 4" key="1">
    <citation type="submission" date="2016-12" db="EMBL/GenBank/DDBJ databases">
        <title>Study of bacterial adaptation to deep sea.</title>
        <authorList>
            <person name="Song J."/>
            <person name="Yoshizawa S."/>
            <person name="Kogure K."/>
        </authorList>
    </citation>
    <scope>NUCLEOTIDE SEQUENCE [LARGE SCALE GENOMIC DNA]</scope>
    <source>
        <strain evidence="3 4">SAORIC-165</strain>
    </source>
</reference>
<dbReference type="InterPro" id="IPR016187">
    <property type="entry name" value="CTDL_fold"/>
</dbReference>
<dbReference type="PANTHER" id="PTHR23150">
    <property type="entry name" value="SULFATASE MODIFYING FACTOR 1, 2"/>
    <property type="match status" value="1"/>
</dbReference>